<feature type="repeat" description="WD" evidence="1">
    <location>
        <begin position="647"/>
        <end position="679"/>
    </location>
</feature>
<dbReference type="SUPFAM" id="SSF50978">
    <property type="entry name" value="WD40 repeat-like"/>
    <property type="match status" value="1"/>
</dbReference>
<sequence>MLMPREESRTTTVLLPSLTLRLPSQGSGTSNGRKLGKPNSLSCELKEATGKVIHKSKQHVFTHGFHRFQHFSCGSPVRYMMYSESTAAFISLHTDNTVCLYKADGHKQTPLLHSARFSFMGLTATKVCGCLVGWGPGPVFTFLDKDLGPLDTAYDALDIRVCQAAAHSTDLVTAGVGNVCVWSVMLMRCKVKITEGLQHSTFTQMALATPRSDRPHRAFVVSGRVVTVVDLDAGKVLEHKEDLSSRDITAMVYCSHLDYLIIASQELSIRVWGPNWDLRVAFVGHNGVVNSLYYCSELKMLLSASVDCTIRCWDLEKEDVVECVHTEQNNPPLSIGGTRKGDTFFSFSKQGLDFWNIRSLYYLHCKLGSDKGVLLTQICVSHFPAPFPTRVLCVSGDSDIALVAAETGAVLTSFKTEQRILCADYCLHKEILLVLTEAGTVLQGNTLTNPITLMQEWRGRGKGPWQRRDNVTQIDAQNLPVPGLACCLVLYSNVAETEGALDEWRSLQEKRGFSHRNKAAPDDAKNKFLIILGQSGGCVSVLKLDDGKVLYRTPAHSGQRVTTLKVYPENGCLLSSGEDWTVTVWKVNPYVEECLSKQQSVHCGQPQFYLAALGPQLALTFQEPDNGTYSLTHFNLLNQSWTEQPPREGHLDHITGLCVCPDLEVFVSSSVDRTVRMWNEENRLIRTFQLNAMPECVAYSGFGAEMFLGIRGDLYRMSCAKFLPHYYQQMLLYTYSAEPLPNIPILKNEEKDNKRKTACRDTDEEEEAVASNLLMTEDISREKEDESVVTSNMDLTSLLLGTVKCKKEKPASTKETRREAFDCYMKIIYRLPPNVQVELEDTFDINKLPFVPKPYRKEPSKPPTCKPPALEVVIPKLNIPVKVEKKCEEQECENIQVSQSPPPQEKKVPVIHSKPKTPIKVKPRPVLVVEVEVEVIPEKPVIVEKEEEPQEIILPKEKPKPILKPPTPTPPPRPPITPEVPAFLKQFSEAGWFKDFYPDNKSVPSSLSPEDFSLQLLQYLKTSSAPSKTKILAALQTLHSQGLIPTDKLYQSIIDLVPKFARPNMSPMERATLCEMLNLLVNLTSISHSLVMKLLTLLAYKELRLQKTILRMLTALGVDEAEEWLWPELESWDSKLQDKSNIWKGLHGKADCWLKLWTSKYKGHNQDRPLRCEATCESSTFTIADVLNYFCCVQKEKFKKARCVAPTGKKNTVLLPLYDCSYQPILRLGETYSMARIRRSSGIILPPLRSRPFLMHFPNFISLPLPRVTLYPFHICSEDWLKALPHRFFIQQQSYVEYYR</sequence>
<dbReference type="Proteomes" id="UP001314229">
    <property type="component" value="Unassembled WGS sequence"/>
</dbReference>
<reference evidence="3 4" key="1">
    <citation type="submission" date="2024-01" db="EMBL/GenBank/DDBJ databases">
        <authorList>
            <person name="Alioto T."/>
            <person name="Alioto T."/>
            <person name="Gomez Garrido J."/>
        </authorList>
    </citation>
    <scope>NUCLEOTIDE SEQUENCE [LARGE SCALE GENOMIC DNA]</scope>
</reference>
<dbReference type="PROSITE" id="PS50082">
    <property type="entry name" value="WD_REPEATS_2"/>
    <property type="match status" value="2"/>
</dbReference>
<dbReference type="SUPFAM" id="SSF50998">
    <property type="entry name" value="Quinoprotein alcohol dehydrogenase-like"/>
    <property type="match status" value="1"/>
</dbReference>
<feature type="compositionally biased region" description="Polar residues" evidence="2">
    <location>
        <begin position="22"/>
        <end position="32"/>
    </location>
</feature>
<comment type="caution">
    <text evidence="3">The sequence shown here is derived from an EMBL/GenBank/DDBJ whole genome shotgun (WGS) entry which is preliminary data.</text>
</comment>
<proteinExistence type="predicted"/>
<accession>A0AAV1PCD1</accession>
<dbReference type="Pfam" id="PF00400">
    <property type="entry name" value="WD40"/>
    <property type="match status" value="3"/>
</dbReference>
<dbReference type="InterPro" id="IPR036322">
    <property type="entry name" value="WD40_repeat_dom_sf"/>
</dbReference>
<organism evidence="3 4">
    <name type="scientific">Scomber scombrus</name>
    <name type="common">Atlantic mackerel</name>
    <name type="synonym">Scomber vernalis</name>
    <dbReference type="NCBI Taxonomy" id="13677"/>
    <lineage>
        <taxon>Eukaryota</taxon>
        <taxon>Metazoa</taxon>
        <taxon>Chordata</taxon>
        <taxon>Craniata</taxon>
        <taxon>Vertebrata</taxon>
        <taxon>Euteleostomi</taxon>
        <taxon>Actinopterygii</taxon>
        <taxon>Neopterygii</taxon>
        <taxon>Teleostei</taxon>
        <taxon>Neoteleostei</taxon>
        <taxon>Acanthomorphata</taxon>
        <taxon>Pelagiaria</taxon>
        <taxon>Scombriformes</taxon>
        <taxon>Scombridae</taxon>
        <taxon>Scomber</taxon>
    </lineage>
</organism>
<dbReference type="EMBL" id="CAWUFR010000133">
    <property type="protein sequence ID" value="CAK6969283.1"/>
    <property type="molecule type" value="Genomic_DNA"/>
</dbReference>
<gene>
    <name evidence="3" type="ORF">FSCOSCO3_A006912</name>
</gene>
<keyword evidence="4" id="KW-1185">Reference proteome</keyword>
<evidence type="ECO:0000256" key="2">
    <source>
        <dbReference type="SAM" id="MobiDB-lite"/>
    </source>
</evidence>
<dbReference type="InterPro" id="IPR011047">
    <property type="entry name" value="Quinoprotein_ADH-like_sf"/>
</dbReference>
<dbReference type="SMART" id="SM00320">
    <property type="entry name" value="WD40"/>
    <property type="match status" value="5"/>
</dbReference>
<keyword evidence="1" id="KW-0853">WD repeat</keyword>
<protein>
    <submittedName>
        <fullName evidence="3">WD repeat-containing protein 97 isoform X1</fullName>
    </submittedName>
</protein>
<dbReference type="PROSITE" id="PS50294">
    <property type="entry name" value="WD_REPEATS_REGION"/>
    <property type="match status" value="2"/>
</dbReference>
<dbReference type="InterPro" id="IPR001680">
    <property type="entry name" value="WD40_rpt"/>
</dbReference>
<dbReference type="PANTHER" id="PTHR45532:SF1">
    <property type="entry name" value="WD REPEAT-CONTAINING PROTEIN 97"/>
    <property type="match status" value="1"/>
</dbReference>
<dbReference type="Gene3D" id="2.130.10.10">
    <property type="entry name" value="YVTN repeat-like/Quinoprotein amine dehydrogenase"/>
    <property type="match status" value="2"/>
</dbReference>
<evidence type="ECO:0000313" key="4">
    <source>
        <dbReference type="Proteomes" id="UP001314229"/>
    </source>
</evidence>
<feature type="region of interest" description="Disordered" evidence="2">
    <location>
        <begin position="21"/>
        <end position="40"/>
    </location>
</feature>
<dbReference type="InterPro" id="IPR015943">
    <property type="entry name" value="WD40/YVTN_repeat-like_dom_sf"/>
</dbReference>
<evidence type="ECO:0000256" key="1">
    <source>
        <dbReference type="PROSITE-ProRule" id="PRU00221"/>
    </source>
</evidence>
<evidence type="ECO:0000313" key="3">
    <source>
        <dbReference type="EMBL" id="CAK6969283.1"/>
    </source>
</evidence>
<feature type="repeat" description="WD" evidence="1">
    <location>
        <begin position="282"/>
        <end position="323"/>
    </location>
</feature>
<dbReference type="PANTHER" id="PTHR45532">
    <property type="entry name" value="WD REPEAT-CONTAINING PROTEIN 97"/>
    <property type="match status" value="1"/>
</dbReference>
<name>A0AAV1PCD1_SCOSC</name>